<dbReference type="EMBL" id="CM046111">
    <property type="protein sequence ID" value="KAI8424973.1"/>
    <property type="molecule type" value="Genomic_DNA"/>
</dbReference>
<evidence type="ECO:0000313" key="1">
    <source>
        <dbReference type="EMBL" id="KAI8424973.1"/>
    </source>
</evidence>
<proteinExistence type="predicted"/>
<sequence>MYYLILCLVLSLRACAAQIATYQSDMNFRVEPGGRTCFFEKGKTGQVLEAAYQVIDGQHGDLDISFDIMAPDGQALASDYKKGYNSYIFELEQDGDYVFCLDNSFSMMNSKLVFVYVMIEDKPAVTSDDADAEVSVVTENGEHKEEEILEWSGVGPDGEPYYMEVAQIADSLTRTLKHVVRARHLMDVYGASKSRDSYAAFEDTFIVDVWSAFQISFMCVVGMLQVYMIKKLFNKSTKNPGLLQPSRTYPQIWLKHLQTVLQGIRS</sequence>
<name>A0ACC0JLE3_CHOFU</name>
<dbReference type="Proteomes" id="UP001064048">
    <property type="component" value="Chromosome 11"/>
</dbReference>
<organism evidence="1 2">
    <name type="scientific">Choristoneura fumiferana</name>
    <name type="common">Spruce budworm moth</name>
    <name type="synonym">Archips fumiferana</name>
    <dbReference type="NCBI Taxonomy" id="7141"/>
    <lineage>
        <taxon>Eukaryota</taxon>
        <taxon>Metazoa</taxon>
        <taxon>Ecdysozoa</taxon>
        <taxon>Arthropoda</taxon>
        <taxon>Hexapoda</taxon>
        <taxon>Insecta</taxon>
        <taxon>Pterygota</taxon>
        <taxon>Neoptera</taxon>
        <taxon>Endopterygota</taxon>
        <taxon>Lepidoptera</taxon>
        <taxon>Glossata</taxon>
        <taxon>Ditrysia</taxon>
        <taxon>Tortricoidea</taxon>
        <taxon>Tortricidae</taxon>
        <taxon>Tortricinae</taxon>
        <taxon>Choristoneura</taxon>
    </lineage>
</organism>
<protein>
    <submittedName>
        <fullName evidence="1">Uncharacterized protein</fullName>
    </submittedName>
</protein>
<keyword evidence="2" id="KW-1185">Reference proteome</keyword>
<accession>A0ACC0JLE3</accession>
<gene>
    <name evidence="1" type="ORF">MSG28_006875</name>
</gene>
<evidence type="ECO:0000313" key="2">
    <source>
        <dbReference type="Proteomes" id="UP001064048"/>
    </source>
</evidence>
<comment type="caution">
    <text evidence="1">The sequence shown here is derived from an EMBL/GenBank/DDBJ whole genome shotgun (WGS) entry which is preliminary data.</text>
</comment>
<reference evidence="1 2" key="1">
    <citation type="journal article" date="2022" name="Genome Biol. Evol.">
        <title>The Spruce Budworm Genome: Reconstructing the Evolutionary History of Antifreeze Proteins.</title>
        <authorList>
            <person name="Beliveau C."/>
            <person name="Gagne P."/>
            <person name="Picq S."/>
            <person name="Vernygora O."/>
            <person name="Keeling C.I."/>
            <person name="Pinkney K."/>
            <person name="Doucet D."/>
            <person name="Wen F."/>
            <person name="Johnston J.S."/>
            <person name="Maaroufi H."/>
            <person name="Boyle B."/>
            <person name="Laroche J."/>
            <person name="Dewar K."/>
            <person name="Juretic N."/>
            <person name="Blackburn G."/>
            <person name="Nisole A."/>
            <person name="Brunet B."/>
            <person name="Brandao M."/>
            <person name="Lumley L."/>
            <person name="Duan J."/>
            <person name="Quan G."/>
            <person name="Lucarotti C.J."/>
            <person name="Roe A.D."/>
            <person name="Sperling F.A.H."/>
            <person name="Levesque R.C."/>
            <person name="Cusson M."/>
        </authorList>
    </citation>
    <scope>NUCLEOTIDE SEQUENCE [LARGE SCALE GENOMIC DNA]</scope>
    <source>
        <strain evidence="1">Glfc:IPQL:Cfum</strain>
    </source>
</reference>